<proteinExistence type="predicted"/>
<sequence>MLVVDIMHECELGTWKSLFTHLIRLLYAISPAGQLVAELNSRFRQIPTFGRGVIRKFHNNASEMRRLAARDYEDLLQCSIPAFDGLLPEPHNKRVLTLLYRFAEWHALAKLRMHTDSSLAILQDVTSKFCKELRRFRDETCSAFQTVELPKEQDARRRRKKGPAAGTASQPSTSQSTRKAKSFNMTTYKIHAIGDYVRTIHEYGTTDSYTTQIVRLFLQSHFRQLLT</sequence>
<comment type="caution">
    <text evidence="1">The sequence shown here is derived from an EMBL/GenBank/DDBJ whole genome shotgun (WGS) entry which is preliminary data.</text>
</comment>
<dbReference type="EMBL" id="MU267452">
    <property type="protein sequence ID" value="KAH7916926.1"/>
    <property type="molecule type" value="Genomic_DNA"/>
</dbReference>
<gene>
    <name evidence="1" type="ORF">BV22DRAFT_1027224</name>
</gene>
<evidence type="ECO:0000313" key="2">
    <source>
        <dbReference type="Proteomes" id="UP000790709"/>
    </source>
</evidence>
<evidence type="ECO:0000313" key="1">
    <source>
        <dbReference type="EMBL" id="KAH7916926.1"/>
    </source>
</evidence>
<accession>A0ACB8ATP8</accession>
<protein>
    <submittedName>
        <fullName evidence="1">Uncharacterized protein</fullName>
    </submittedName>
</protein>
<dbReference type="Proteomes" id="UP000790709">
    <property type="component" value="Unassembled WGS sequence"/>
</dbReference>
<reference evidence="1" key="1">
    <citation type="journal article" date="2021" name="New Phytol.">
        <title>Evolutionary innovations through gain and loss of genes in the ectomycorrhizal Boletales.</title>
        <authorList>
            <person name="Wu G."/>
            <person name="Miyauchi S."/>
            <person name="Morin E."/>
            <person name="Kuo A."/>
            <person name="Drula E."/>
            <person name="Varga T."/>
            <person name="Kohler A."/>
            <person name="Feng B."/>
            <person name="Cao Y."/>
            <person name="Lipzen A."/>
            <person name="Daum C."/>
            <person name="Hundley H."/>
            <person name="Pangilinan J."/>
            <person name="Johnson J."/>
            <person name="Barry K."/>
            <person name="LaButti K."/>
            <person name="Ng V."/>
            <person name="Ahrendt S."/>
            <person name="Min B."/>
            <person name="Choi I.G."/>
            <person name="Park H."/>
            <person name="Plett J.M."/>
            <person name="Magnuson J."/>
            <person name="Spatafora J.W."/>
            <person name="Nagy L.G."/>
            <person name="Henrissat B."/>
            <person name="Grigoriev I.V."/>
            <person name="Yang Z.L."/>
            <person name="Xu J."/>
            <person name="Martin F.M."/>
        </authorList>
    </citation>
    <scope>NUCLEOTIDE SEQUENCE</scope>
    <source>
        <strain evidence="1">KUC20120723A-06</strain>
    </source>
</reference>
<name>A0ACB8ATP8_9AGAM</name>
<keyword evidence="2" id="KW-1185">Reference proteome</keyword>
<organism evidence="1 2">
    <name type="scientific">Leucogyrophana mollusca</name>
    <dbReference type="NCBI Taxonomy" id="85980"/>
    <lineage>
        <taxon>Eukaryota</taxon>
        <taxon>Fungi</taxon>
        <taxon>Dikarya</taxon>
        <taxon>Basidiomycota</taxon>
        <taxon>Agaricomycotina</taxon>
        <taxon>Agaricomycetes</taxon>
        <taxon>Agaricomycetidae</taxon>
        <taxon>Boletales</taxon>
        <taxon>Boletales incertae sedis</taxon>
        <taxon>Leucogyrophana</taxon>
    </lineage>
</organism>